<comment type="caution">
    <text evidence="2">The sequence shown here is derived from an EMBL/GenBank/DDBJ whole genome shotgun (WGS) entry which is preliminary data.</text>
</comment>
<protein>
    <recommendedName>
        <fullName evidence="1">Suv3 N-terminal domain-containing protein</fullName>
    </recommendedName>
</protein>
<dbReference type="EMBL" id="LJIG01022531">
    <property type="protein sequence ID" value="KRT80084.1"/>
    <property type="molecule type" value="Genomic_DNA"/>
</dbReference>
<reference evidence="2 3" key="1">
    <citation type="submission" date="2015-09" db="EMBL/GenBank/DDBJ databases">
        <title>Draft genome of the scarab beetle Oryctes borbonicus.</title>
        <authorList>
            <person name="Meyer J.M."/>
            <person name="Markov G.V."/>
            <person name="Baskaran P."/>
            <person name="Herrmann M."/>
            <person name="Sommer R.J."/>
            <person name="Roedelsperger C."/>
        </authorList>
    </citation>
    <scope>NUCLEOTIDE SEQUENCE [LARGE SCALE GENOMIC DNA]</scope>
    <source>
        <strain evidence="2">OB123</strain>
        <tissue evidence="2">Whole animal</tissue>
    </source>
</reference>
<sequence length="154" mass="17663">MLQKISRICLFRNVLQNFQLKPIEKLKSSPILLQHIRGKKDDSTISSLFIPVPVKPNSDDINVGAELTGSLNKADLLKILTKFYQRKEMKQLLSDHGLDNYLQHQTYVSFRRYCLEAKTLPVDLHVVISDILQDVSPLGLYGRSKEDLRLKITT</sequence>
<dbReference type="Pfam" id="PF18114">
    <property type="entry name" value="Suv3_N"/>
    <property type="match status" value="1"/>
</dbReference>
<dbReference type="Gene3D" id="1.10.1740.140">
    <property type="match status" value="1"/>
</dbReference>
<dbReference type="InterPro" id="IPR041453">
    <property type="entry name" value="Suv3_N"/>
</dbReference>
<proteinExistence type="predicted"/>
<evidence type="ECO:0000313" key="3">
    <source>
        <dbReference type="Proteomes" id="UP000051574"/>
    </source>
</evidence>
<organism evidence="2 3">
    <name type="scientific">Oryctes borbonicus</name>
    <dbReference type="NCBI Taxonomy" id="1629725"/>
    <lineage>
        <taxon>Eukaryota</taxon>
        <taxon>Metazoa</taxon>
        <taxon>Ecdysozoa</taxon>
        <taxon>Arthropoda</taxon>
        <taxon>Hexapoda</taxon>
        <taxon>Insecta</taxon>
        <taxon>Pterygota</taxon>
        <taxon>Neoptera</taxon>
        <taxon>Endopterygota</taxon>
        <taxon>Coleoptera</taxon>
        <taxon>Polyphaga</taxon>
        <taxon>Scarabaeiformia</taxon>
        <taxon>Scarabaeidae</taxon>
        <taxon>Dynastinae</taxon>
        <taxon>Oryctes</taxon>
    </lineage>
</organism>
<dbReference type="OrthoDB" id="6692397at2759"/>
<accession>A0A0T6AYK0</accession>
<evidence type="ECO:0000313" key="2">
    <source>
        <dbReference type="EMBL" id="KRT80084.1"/>
    </source>
</evidence>
<feature type="domain" description="Suv3 N-terminal" evidence="1">
    <location>
        <begin position="47"/>
        <end position="134"/>
    </location>
</feature>
<dbReference type="Proteomes" id="UP000051574">
    <property type="component" value="Unassembled WGS sequence"/>
</dbReference>
<gene>
    <name evidence="2" type="ORF">AMK59_8664</name>
</gene>
<keyword evidence="3" id="KW-1185">Reference proteome</keyword>
<name>A0A0T6AYK0_9SCAR</name>
<evidence type="ECO:0000259" key="1">
    <source>
        <dbReference type="Pfam" id="PF18114"/>
    </source>
</evidence>
<dbReference type="AlphaFoldDB" id="A0A0T6AYK0"/>